<dbReference type="PANTHER" id="PTHR47623">
    <property type="entry name" value="OS09G0287300 PROTEIN"/>
    <property type="match status" value="1"/>
</dbReference>
<name>A0A2K8KXS5_MARES</name>
<dbReference type="InterPro" id="IPR013078">
    <property type="entry name" value="His_Pase_superF_clade-1"/>
</dbReference>
<sequence length="172" mass="19279">MKQLILIRHAKSSWDDLSARDFDRDLSKRGRGDAPDMGRRLAERGLVPDAFVISSSQRTRSTAYLMAEQFGFPAEEIKLKSELYLASPATMLKLIRHTPDHVQRLALLAHNPGITELTNQLARSCIDNIPTCGVAILELSIESWSEAGSRTQLLDFDYPKREIEAAALQQES</sequence>
<dbReference type="EC" id="3.1.3.-" evidence="2"/>
<reference evidence="2 3" key="1">
    <citation type="submission" date="2016-12" db="EMBL/GenBank/DDBJ databases">
        <title>Isolation and genomic insights into novel planktonic Zetaproteobacteria from stratified waters of the Chesapeake Bay.</title>
        <authorList>
            <person name="McAllister S.M."/>
            <person name="Kato S."/>
            <person name="Chan C.S."/>
            <person name="Chiu B.K."/>
            <person name="Field E.K."/>
        </authorList>
    </citation>
    <scope>NUCLEOTIDE SEQUENCE [LARGE SCALE GENOMIC DNA]</scope>
    <source>
        <strain evidence="2 3">CP-5</strain>
    </source>
</reference>
<gene>
    <name evidence="2" type="ORF">Ga0123461_0206</name>
</gene>
<dbReference type="SUPFAM" id="SSF53254">
    <property type="entry name" value="Phosphoglycerate mutase-like"/>
    <property type="match status" value="1"/>
</dbReference>
<dbReference type="Pfam" id="PF00300">
    <property type="entry name" value="His_Phos_1"/>
    <property type="match status" value="1"/>
</dbReference>
<dbReference type="AlphaFoldDB" id="A0A2K8KXS5"/>
<dbReference type="CDD" id="cd07040">
    <property type="entry name" value="HP"/>
    <property type="match status" value="1"/>
</dbReference>
<protein>
    <submittedName>
        <fullName evidence="2">Phosphohistidine phosphatase</fullName>
        <ecNumber evidence="2">3.1.3.-</ecNumber>
    </submittedName>
</protein>
<dbReference type="GO" id="GO:0016787">
    <property type="term" value="F:hydrolase activity"/>
    <property type="evidence" value="ECO:0007669"/>
    <property type="project" value="UniProtKB-KW"/>
</dbReference>
<proteinExistence type="predicted"/>
<dbReference type="KEGG" id="maes:Ga0123461_0206"/>
<dbReference type="RefSeq" id="WP_100276646.1">
    <property type="nucleotide sequence ID" value="NZ_CP018799.1"/>
</dbReference>
<dbReference type="Gene3D" id="3.40.50.1240">
    <property type="entry name" value="Phosphoglycerate mutase-like"/>
    <property type="match status" value="1"/>
</dbReference>
<evidence type="ECO:0000256" key="1">
    <source>
        <dbReference type="PIRSR" id="PIRSR613078-2"/>
    </source>
</evidence>
<evidence type="ECO:0000313" key="2">
    <source>
        <dbReference type="EMBL" id="ATX78659.1"/>
    </source>
</evidence>
<dbReference type="OrthoDB" id="9781415at2"/>
<keyword evidence="3" id="KW-1185">Reference proteome</keyword>
<dbReference type="EMBL" id="CP018799">
    <property type="protein sequence ID" value="ATX78659.1"/>
    <property type="molecule type" value="Genomic_DNA"/>
</dbReference>
<feature type="binding site" evidence="1">
    <location>
        <position position="58"/>
    </location>
    <ligand>
        <name>substrate</name>
    </ligand>
</feature>
<organism evidence="2 3">
    <name type="scientific">Mariprofundus aestuarium</name>
    <dbReference type="NCBI Taxonomy" id="1921086"/>
    <lineage>
        <taxon>Bacteria</taxon>
        <taxon>Pseudomonadati</taxon>
        <taxon>Pseudomonadota</taxon>
        <taxon>Candidatius Mariprofundia</taxon>
        <taxon>Mariprofundales</taxon>
        <taxon>Mariprofundaceae</taxon>
        <taxon>Mariprofundus</taxon>
    </lineage>
</organism>
<dbReference type="Proteomes" id="UP000231701">
    <property type="component" value="Chromosome"/>
</dbReference>
<keyword evidence="2" id="KW-0378">Hydrolase</keyword>
<dbReference type="InterPro" id="IPR029033">
    <property type="entry name" value="His_PPase_superfam"/>
</dbReference>
<evidence type="ECO:0000313" key="3">
    <source>
        <dbReference type="Proteomes" id="UP000231701"/>
    </source>
</evidence>
<dbReference type="PANTHER" id="PTHR47623:SF1">
    <property type="entry name" value="OS09G0287300 PROTEIN"/>
    <property type="match status" value="1"/>
</dbReference>
<accession>A0A2K8KXS5</accession>